<name>A0A9Q1D4N8_CONCO</name>
<dbReference type="Proteomes" id="UP001152803">
    <property type="component" value="Unassembled WGS sequence"/>
</dbReference>
<gene>
    <name evidence="1" type="ORF">COCON_G00175680</name>
</gene>
<keyword evidence="2" id="KW-1185">Reference proteome</keyword>
<protein>
    <submittedName>
        <fullName evidence="1">Uncharacterized protein</fullName>
    </submittedName>
</protein>
<reference evidence="1" key="1">
    <citation type="journal article" date="2023" name="Science">
        <title>Genome structures resolve the early diversification of teleost fishes.</title>
        <authorList>
            <person name="Parey E."/>
            <person name="Louis A."/>
            <person name="Montfort J."/>
            <person name="Bouchez O."/>
            <person name="Roques C."/>
            <person name="Iampietro C."/>
            <person name="Lluch J."/>
            <person name="Castinel A."/>
            <person name="Donnadieu C."/>
            <person name="Desvignes T."/>
            <person name="Floi Bucao C."/>
            <person name="Jouanno E."/>
            <person name="Wen M."/>
            <person name="Mejri S."/>
            <person name="Dirks R."/>
            <person name="Jansen H."/>
            <person name="Henkel C."/>
            <person name="Chen W.J."/>
            <person name="Zahm M."/>
            <person name="Cabau C."/>
            <person name="Klopp C."/>
            <person name="Thompson A.W."/>
            <person name="Robinson-Rechavi M."/>
            <person name="Braasch I."/>
            <person name="Lecointre G."/>
            <person name="Bobe J."/>
            <person name="Postlethwait J.H."/>
            <person name="Berthelot C."/>
            <person name="Roest Crollius H."/>
            <person name="Guiguen Y."/>
        </authorList>
    </citation>
    <scope>NUCLEOTIDE SEQUENCE</scope>
    <source>
        <strain evidence="1">Concon-B</strain>
    </source>
</reference>
<dbReference type="EMBL" id="JAFJMO010000013">
    <property type="protein sequence ID" value="KAJ8258556.1"/>
    <property type="molecule type" value="Genomic_DNA"/>
</dbReference>
<proteinExistence type="predicted"/>
<organism evidence="1 2">
    <name type="scientific">Conger conger</name>
    <name type="common">Conger eel</name>
    <name type="synonym">Muraena conger</name>
    <dbReference type="NCBI Taxonomy" id="82655"/>
    <lineage>
        <taxon>Eukaryota</taxon>
        <taxon>Metazoa</taxon>
        <taxon>Chordata</taxon>
        <taxon>Craniata</taxon>
        <taxon>Vertebrata</taxon>
        <taxon>Euteleostomi</taxon>
        <taxon>Actinopterygii</taxon>
        <taxon>Neopterygii</taxon>
        <taxon>Teleostei</taxon>
        <taxon>Anguilliformes</taxon>
        <taxon>Congridae</taxon>
        <taxon>Conger</taxon>
    </lineage>
</organism>
<comment type="caution">
    <text evidence="1">The sequence shown here is derived from an EMBL/GenBank/DDBJ whole genome shotgun (WGS) entry which is preliminary data.</text>
</comment>
<sequence length="117" mass="13325">MPHLKCYCAFSLRNCYLEDVQHHEKTPSPPSLMPSLNPSRTAGLFYTGSLLLWVLYMKTDFNHRKHFKLPVMSASSMTSARWPHVKPQRLKTIQNLPQPCCPLPLVTGTAGTQDRTE</sequence>
<evidence type="ECO:0000313" key="1">
    <source>
        <dbReference type="EMBL" id="KAJ8258556.1"/>
    </source>
</evidence>
<evidence type="ECO:0000313" key="2">
    <source>
        <dbReference type="Proteomes" id="UP001152803"/>
    </source>
</evidence>
<accession>A0A9Q1D4N8</accession>
<dbReference type="AlphaFoldDB" id="A0A9Q1D4N8"/>